<proteinExistence type="inferred from homology"/>
<dbReference type="RefSeq" id="WP_220248692.1">
    <property type="nucleotide sequence ID" value="NZ_JAICCF010000001.1"/>
</dbReference>
<evidence type="ECO:0000256" key="2">
    <source>
        <dbReference type="ARBA" id="ARBA00022801"/>
    </source>
</evidence>
<dbReference type="InterPro" id="IPR011990">
    <property type="entry name" value="TPR-like_helical_dom_sf"/>
</dbReference>
<dbReference type="EMBL" id="JAICCF010000001">
    <property type="protein sequence ID" value="MBW8683472.1"/>
    <property type="molecule type" value="Genomic_DNA"/>
</dbReference>
<protein>
    <submittedName>
        <fullName evidence="9">Glycoside hydrolase family 2</fullName>
    </submittedName>
</protein>
<name>A0ABS7G739_9BACT</name>
<dbReference type="SUPFAM" id="SSF49785">
    <property type="entry name" value="Galactose-binding domain-like"/>
    <property type="match status" value="1"/>
</dbReference>
<feature type="region of interest" description="Disordered" evidence="4">
    <location>
        <begin position="859"/>
        <end position="882"/>
    </location>
</feature>
<evidence type="ECO:0000256" key="4">
    <source>
        <dbReference type="SAM" id="MobiDB-lite"/>
    </source>
</evidence>
<dbReference type="InterPro" id="IPR008979">
    <property type="entry name" value="Galactose-bd-like_sf"/>
</dbReference>
<dbReference type="SUPFAM" id="SSF48452">
    <property type="entry name" value="TPR-like"/>
    <property type="match status" value="1"/>
</dbReference>
<dbReference type="Pfam" id="PF02837">
    <property type="entry name" value="Glyco_hydro_2_N"/>
    <property type="match status" value="1"/>
</dbReference>
<keyword evidence="2 9" id="KW-0378">Hydrolase</keyword>
<dbReference type="InterPro" id="IPR006103">
    <property type="entry name" value="Glyco_hydro_2_cat"/>
</dbReference>
<reference evidence="9 10" key="1">
    <citation type="submission" date="2021-08" db="EMBL/GenBank/DDBJ databases">
        <title>The genome sequence of Chitinophaga sp. B61.</title>
        <authorList>
            <person name="Zhang X."/>
        </authorList>
    </citation>
    <scope>NUCLEOTIDE SEQUENCE [LARGE SCALE GENOMIC DNA]</scope>
    <source>
        <strain evidence="9 10">B61</strain>
    </source>
</reference>
<evidence type="ECO:0000313" key="10">
    <source>
        <dbReference type="Proteomes" id="UP000812961"/>
    </source>
</evidence>
<dbReference type="Gene3D" id="3.20.20.80">
    <property type="entry name" value="Glycosidases"/>
    <property type="match status" value="1"/>
</dbReference>
<dbReference type="InterPro" id="IPR036156">
    <property type="entry name" value="Beta-gal/glucu_dom_sf"/>
</dbReference>
<dbReference type="InterPro" id="IPR051913">
    <property type="entry name" value="GH2_Domain-Containing"/>
</dbReference>
<dbReference type="Gene3D" id="2.60.40.10">
    <property type="entry name" value="Immunoglobulins"/>
    <property type="match status" value="1"/>
</dbReference>
<keyword evidence="5" id="KW-0732">Signal</keyword>
<keyword evidence="10" id="KW-1185">Reference proteome</keyword>
<feature type="domain" description="Glycoside hydrolase family 2 immunoglobulin-like beta-sandwich" evidence="6">
    <location>
        <begin position="220"/>
        <end position="310"/>
    </location>
</feature>
<dbReference type="Pfam" id="PF02836">
    <property type="entry name" value="Glyco_hydro_2_C"/>
    <property type="match status" value="1"/>
</dbReference>
<dbReference type="Proteomes" id="UP000812961">
    <property type="component" value="Unassembled WGS sequence"/>
</dbReference>
<comment type="similarity">
    <text evidence="1">Belongs to the glycosyl hydrolase 2 family.</text>
</comment>
<feature type="chain" id="PRO_5046544793" evidence="5">
    <location>
        <begin position="24"/>
        <end position="882"/>
    </location>
</feature>
<feature type="compositionally biased region" description="Low complexity" evidence="4">
    <location>
        <begin position="863"/>
        <end position="875"/>
    </location>
</feature>
<dbReference type="GO" id="GO:0016787">
    <property type="term" value="F:hydrolase activity"/>
    <property type="evidence" value="ECO:0007669"/>
    <property type="project" value="UniProtKB-KW"/>
</dbReference>
<evidence type="ECO:0000256" key="3">
    <source>
        <dbReference type="ARBA" id="ARBA00023295"/>
    </source>
</evidence>
<dbReference type="InterPro" id="IPR006102">
    <property type="entry name" value="Ig-like_GH2"/>
</dbReference>
<feature type="domain" description="Glycoside hydrolase family 2 catalytic" evidence="7">
    <location>
        <begin position="323"/>
        <end position="464"/>
    </location>
</feature>
<dbReference type="PANTHER" id="PTHR42732:SF2">
    <property type="entry name" value="BETA-MANNOSIDASE"/>
    <property type="match status" value="1"/>
</dbReference>
<evidence type="ECO:0000313" key="9">
    <source>
        <dbReference type="EMBL" id="MBW8683472.1"/>
    </source>
</evidence>
<dbReference type="InterPro" id="IPR006104">
    <property type="entry name" value="Glyco_hydro_2_N"/>
</dbReference>
<evidence type="ECO:0000259" key="7">
    <source>
        <dbReference type="Pfam" id="PF02836"/>
    </source>
</evidence>
<evidence type="ECO:0000259" key="6">
    <source>
        <dbReference type="Pfam" id="PF00703"/>
    </source>
</evidence>
<organism evidence="9 10">
    <name type="scientific">Chitinophaga rhizophila</name>
    <dbReference type="NCBI Taxonomy" id="2866212"/>
    <lineage>
        <taxon>Bacteria</taxon>
        <taxon>Pseudomonadati</taxon>
        <taxon>Bacteroidota</taxon>
        <taxon>Chitinophagia</taxon>
        <taxon>Chitinophagales</taxon>
        <taxon>Chitinophagaceae</taxon>
        <taxon>Chitinophaga</taxon>
    </lineage>
</organism>
<dbReference type="SUPFAM" id="SSF49303">
    <property type="entry name" value="beta-Galactosidase/glucuronidase domain"/>
    <property type="match status" value="1"/>
</dbReference>
<comment type="caution">
    <text evidence="9">The sequence shown here is derived from an EMBL/GenBank/DDBJ whole genome shotgun (WGS) entry which is preliminary data.</text>
</comment>
<dbReference type="InterPro" id="IPR013783">
    <property type="entry name" value="Ig-like_fold"/>
</dbReference>
<dbReference type="SUPFAM" id="SSF51445">
    <property type="entry name" value="(Trans)glycosidases"/>
    <property type="match status" value="1"/>
</dbReference>
<accession>A0ABS7G739</accession>
<dbReference type="PANTHER" id="PTHR42732">
    <property type="entry name" value="BETA-GALACTOSIDASE"/>
    <property type="match status" value="1"/>
</dbReference>
<dbReference type="Pfam" id="PF00703">
    <property type="entry name" value="Glyco_hydro_2"/>
    <property type="match status" value="1"/>
</dbReference>
<dbReference type="InterPro" id="IPR017853">
    <property type="entry name" value="GH"/>
</dbReference>
<gene>
    <name evidence="9" type="ORF">K1Y79_03920</name>
</gene>
<dbReference type="Gene3D" id="2.60.120.260">
    <property type="entry name" value="Galactose-binding domain-like"/>
    <property type="match status" value="1"/>
</dbReference>
<keyword evidence="3" id="KW-0326">Glycosidase</keyword>
<evidence type="ECO:0000256" key="5">
    <source>
        <dbReference type="SAM" id="SignalP"/>
    </source>
</evidence>
<feature type="signal peptide" evidence="5">
    <location>
        <begin position="1"/>
        <end position="23"/>
    </location>
</feature>
<evidence type="ECO:0000259" key="8">
    <source>
        <dbReference type="Pfam" id="PF02837"/>
    </source>
</evidence>
<feature type="domain" description="Glycosyl hydrolases family 2 sugar binding" evidence="8">
    <location>
        <begin position="109"/>
        <end position="213"/>
    </location>
</feature>
<sequence length="882" mass="101645">MNNKLNFLSLLFLWLLVSNYGIAQVQLNKVKDPELITRWTKDVIRSEQPLSEYPRPQMTRGNWRCLNGTWDFSITPVNEKMPTNFERKILVPFPLESSLSGVKENLTTGKALWYNKIISFSKRDRNGRILLHFGAVDWKATVYVNNKEIGEHIGGYTSFTFDITKDVKEGNNSITVKVEDPTDLGYGPHGKQSTNPDNIYYTSVSGIWQTVWLEYVPINYISDVKLRTNIDSQTVSITARSAKTNDIQISIFEEGRLIANKIGRSNHECNVYIKKPRLWSPNDPFLYDVEIKLITDGHVDDSVQSYAGMRKVSLQKDQLGYSRIFLNDKYIYNLGVLDQGYWPDGLYTAPTDEALKFDLQVEKALGFNTVRKHIKVEPARWYYHADKLGLLVWQDFVNPNQALPEGSKVAFEKQIKETISQLWNSPSIITWVIFNEKWGQYDQERLTNMVRDADPYRLVNGHSGELLYVNNVLRSPSPNAYVNSDIVDVHSYPYPKDPPIVGQSVKVVGEFGGFAMSVDDHIWDDMKGGWGYNGLNSQSKLTKEYSDCIDTLVKLEKQGLSGSIYTQPFDVETELNGLMTYDREILKIPIGRIRDLNSKLNLSLNGKSDQILQFDVYDEKDDFKSMDEMRKRFSSGRNDSSFLRKYTSKLLSISDSIEYNKVSKKYIEMIVSPFMTVNIKYLEATAKRPNDYSFDFICKNYSNLNKLFEGKRAISKVRGIIEYDIYRNIQNDTNYAFDKRRLNQILNEYGIISELPMLKQLALFYYTRYDISNFVRVKDSIHKKYPGEVSIFDMNNDAWLVFERSNNKNELESALNWSKNVISSEKTGNYYDTYANLLYKLGRTNEAIKFQEIATELPPGNGSQSSIKSSLSKMKQGLPTWQ</sequence>
<evidence type="ECO:0000256" key="1">
    <source>
        <dbReference type="ARBA" id="ARBA00007401"/>
    </source>
</evidence>